<dbReference type="AlphaFoldDB" id="A0A383D394"/>
<dbReference type="InterPro" id="IPR000866">
    <property type="entry name" value="AhpC/TSA"/>
</dbReference>
<dbReference type="PANTHER" id="PTHR42852:SF17">
    <property type="entry name" value="THIOREDOXIN-LIKE PROTEIN HI_1115"/>
    <property type="match status" value="1"/>
</dbReference>
<dbReference type="CDD" id="cd02966">
    <property type="entry name" value="TlpA_like_family"/>
    <property type="match status" value="1"/>
</dbReference>
<dbReference type="Pfam" id="PF00578">
    <property type="entry name" value="AhpC-TSA"/>
    <property type="match status" value="1"/>
</dbReference>
<proteinExistence type="predicted"/>
<dbReference type="Gene3D" id="3.40.30.10">
    <property type="entry name" value="Glutaredoxin"/>
    <property type="match status" value="1"/>
</dbReference>
<dbReference type="GO" id="GO:0016491">
    <property type="term" value="F:oxidoreductase activity"/>
    <property type="evidence" value="ECO:0007669"/>
    <property type="project" value="InterPro"/>
</dbReference>
<dbReference type="InterPro" id="IPR036249">
    <property type="entry name" value="Thioredoxin-like_sf"/>
</dbReference>
<dbReference type="PROSITE" id="PS51352">
    <property type="entry name" value="THIOREDOXIN_2"/>
    <property type="match status" value="1"/>
</dbReference>
<dbReference type="SUPFAM" id="SSF52833">
    <property type="entry name" value="Thioredoxin-like"/>
    <property type="match status" value="1"/>
</dbReference>
<gene>
    <name evidence="2" type="ORF">METZ01_LOCUS491577</name>
</gene>
<dbReference type="InterPro" id="IPR050553">
    <property type="entry name" value="Thioredoxin_ResA/DsbE_sf"/>
</dbReference>
<organism evidence="2">
    <name type="scientific">marine metagenome</name>
    <dbReference type="NCBI Taxonomy" id="408172"/>
    <lineage>
        <taxon>unclassified sequences</taxon>
        <taxon>metagenomes</taxon>
        <taxon>ecological metagenomes</taxon>
    </lineage>
</organism>
<dbReference type="GO" id="GO:0016209">
    <property type="term" value="F:antioxidant activity"/>
    <property type="evidence" value="ECO:0007669"/>
    <property type="project" value="InterPro"/>
</dbReference>
<dbReference type="InterPro" id="IPR013766">
    <property type="entry name" value="Thioredoxin_domain"/>
</dbReference>
<feature type="non-terminal residue" evidence="2">
    <location>
        <position position="142"/>
    </location>
</feature>
<evidence type="ECO:0000259" key="1">
    <source>
        <dbReference type="PROSITE" id="PS51352"/>
    </source>
</evidence>
<evidence type="ECO:0000313" key="2">
    <source>
        <dbReference type="EMBL" id="SVE38723.1"/>
    </source>
</evidence>
<dbReference type="PANTHER" id="PTHR42852">
    <property type="entry name" value="THIOL:DISULFIDE INTERCHANGE PROTEIN DSBE"/>
    <property type="match status" value="1"/>
</dbReference>
<dbReference type="EMBL" id="UINC01213791">
    <property type="protein sequence ID" value="SVE38723.1"/>
    <property type="molecule type" value="Genomic_DNA"/>
</dbReference>
<feature type="domain" description="Thioredoxin" evidence="1">
    <location>
        <begin position="15"/>
        <end position="142"/>
    </location>
</feature>
<protein>
    <recommendedName>
        <fullName evidence="1">Thioredoxin domain-containing protein</fullName>
    </recommendedName>
</protein>
<reference evidence="2" key="1">
    <citation type="submission" date="2018-05" db="EMBL/GenBank/DDBJ databases">
        <authorList>
            <person name="Lanie J.A."/>
            <person name="Ng W.-L."/>
            <person name="Kazmierczak K.M."/>
            <person name="Andrzejewski T.M."/>
            <person name="Davidsen T.M."/>
            <person name="Wayne K.J."/>
            <person name="Tettelin H."/>
            <person name="Glass J.I."/>
            <person name="Rusch D."/>
            <person name="Podicherti R."/>
            <person name="Tsui H.-C.T."/>
            <person name="Winkler M.E."/>
        </authorList>
    </citation>
    <scope>NUCLEOTIDE SEQUENCE</scope>
</reference>
<accession>A0A383D394</accession>
<name>A0A383D394_9ZZZZ</name>
<sequence>MPTDQELPSRSKTDLTKGIVAPDFTIIRYPVQSGKSQNRVSLTDFEGTPLIVNFWAGSCPPCRAEMPDFQALHEDSSNQLRIIGIDVGQFSGLGTPEQAEELINQVGVTYLTGYALSPDIMKDYKIVSMPTTIFIDAKGSIV</sequence>